<dbReference type="Proteomes" id="UP000279307">
    <property type="component" value="Chromosome 9"/>
</dbReference>
<keyword evidence="6" id="KW-0460">Magnesium</keyword>
<gene>
    <name evidence="10" type="ORF">DMN91_008749</name>
    <name evidence="9" type="ORF">X777_02449</name>
</gene>
<evidence type="ECO:0000256" key="2">
    <source>
        <dbReference type="ARBA" id="ARBA00001946"/>
    </source>
</evidence>
<dbReference type="PANTHER" id="PTHR12318">
    <property type="entry name" value="TESTOSTERONE-REGULATED PROTEIN RP2"/>
    <property type="match status" value="1"/>
</dbReference>
<dbReference type="SUPFAM" id="SSF55811">
    <property type="entry name" value="Nudix"/>
    <property type="match status" value="1"/>
</dbReference>
<evidence type="ECO:0000313" key="10">
    <source>
        <dbReference type="EMBL" id="RLU18392.1"/>
    </source>
</evidence>
<evidence type="ECO:0000256" key="7">
    <source>
        <dbReference type="ARBA" id="ARBA00023211"/>
    </source>
</evidence>
<evidence type="ECO:0000256" key="1">
    <source>
        <dbReference type="ARBA" id="ARBA00001936"/>
    </source>
</evidence>
<comment type="cofactor">
    <cofactor evidence="2">
        <name>Mg(2+)</name>
        <dbReference type="ChEBI" id="CHEBI:18420"/>
    </cofactor>
</comment>
<comment type="similarity">
    <text evidence="3">Belongs to the Nudix hydrolase family.</text>
</comment>
<dbReference type="STRING" id="2015173.A0A026WP48"/>
<reference evidence="10" key="3">
    <citation type="submission" date="2018-07" db="EMBL/GenBank/DDBJ databases">
        <authorList>
            <person name="Mckenzie S.K."/>
            <person name="Kronauer D.J.C."/>
        </authorList>
    </citation>
    <scope>NUCLEOTIDE SEQUENCE</scope>
    <source>
        <strain evidence="10">Clonal line C1</strain>
    </source>
</reference>
<reference evidence="9 11" key="1">
    <citation type="journal article" date="2014" name="Curr. Biol.">
        <title>The genome of the clonal raider ant Cerapachys biroi.</title>
        <authorList>
            <person name="Oxley P.R."/>
            <person name="Ji L."/>
            <person name="Fetter-Pruneda I."/>
            <person name="McKenzie S.K."/>
            <person name="Li C."/>
            <person name="Hu H."/>
            <person name="Zhang G."/>
            <person name="Kronauer D.J."/>
        </authorList>
    </citation>
    <scope>NUCLEOTIDE SEQUENCE [LARGE SCALE GENOMIC DNA]</scope>
</reference>
<feature type="domain" description="Nudix hydrolase" evidence="8">
    <location>
        <begin position="3"/>
        <end position="247"/>
    </location>
</feature>
<dbReference type="InterPro" id="IPR000086">
    <property type="entry name" value="NUDIX_hydrolase_dom"/>
</dbReference>
<sequence>MKAWRDAASLILAARHGQKYNRSVAATTHNYNLLCLQRHHKSHFMPGSYVFPGGVVDPADADVKWRELFAAFGFDDGSLASLIPRVATRPLIFRPRQNELPREITLRITAIRETFEESGVLICRRRRDGGDAGISIWARHMSMPKNELQTWQSKVHKDATLFFELCEKLQCCPDLWALHEWSNWLTPTVMPTTRYNTIFYMACLPFKPNAKYEANEMEGLKWETPQNLMMDSTVLPPPQKYTIAQLAGLKDIDNLLDSAVERNKEGVQLYLPIFVQLKDGTVSVLPGDTVYPKEVNLLEKQIIIDKSDVTIDEYREMTPMKNRLEFHDMGIKVVVSDNLPTKGIQVSFVQKIAEEEPEIKNKL</sequence>
<organism evidence="9 11">
    <name type="scientific">Ooceraea biroi</name>
    <name type="common">Clonal raider ant</name>
    <name type="synonym">Cerapachys biroi</name>
    <dbReference type="NCBI Taxonomy" id="2015173"/>
    <lineage>
        <taxon>Eukaryota</taxon>
        <taxon>Metazoa</taxon>
        <taxon>Ecdysozoa</taxon>
        <taxon>Arthropoda</taxon>
        <taxon>Hexapoda</taxon>
        <taxon>Insecta</taxon>
        <taxon>Pterygota</taxon>
        <taxon>Neoptera</taxon>
        <taxon>Endopterygota</taxon>
        <taxon>Hymenoptera</taxon>
        <taxon>Apocrita</taxon>
        <taxon>Aculeata</taxon>
        <taxon>Formicoidea</taxon>
        <taxon>Formicidae</taxon>
        <taxon>Dorylinae</taxon>
        <taxon>Ooceraea</taxon>
    </lineage>
</organism>
<dbReference type="Gene3D" id="3.90.79.10">
    <property type="entry name" value="Nucleoside Triphosphate Pyrophosphohydrolase"/>
    <property type="match status" value="1"/>
</dbReference>
<proteinExistence type="inferred from homology"/>
<reference evidence="10 12" key="2">
    <citation type="journal article" date="2018" name="Genome Res.">
        <title>The genomic architecture and molecular evolution of ant odorant receptors.</title>
        <authorList>
            <person name="McKenzie S.K."/>
            <person name="Kronauer D.J.C."/>
        </authorList>
    </citation>
    <scope>NUCLEOTIDE SEQUENCE [LARGE SCALE GENOMIC DNA]</scope>
    <source>
        <strain evidence="10">Clonal line C1</strain>
    </source>
</reference>
<dbReference type="CDD" id="cd18870">
    <property type="entry name" value="NUDIX_AcylCoAdiphos_Nudt19"/>
    <property type="match status" value="1"/>
</dbReference>
<comment type="cofactor">
    <cofactor evidence="1">
        <name>Mn(2+)</name>
        <dbReference type="ChEBI" id="CHEBI:29035"/>
    </cofactor>
</comment>
<dbReference type="EMBL" id="QOIP01000009">
    <property type="protein sequence ID" value="RLU18392.1"/>
    <property type="molecule type" value="Genomic_DNA"/>
</dbReference>
<evidence type="ECO:0000259" key="8">
    <source>
        <dbReference type="PROSITE" id="PS51462"/>
    </source>
</evidence>
<protein>
    <submittedName>
        <fullName evidence="9">Nucleoside diphosphate-linked moiety X motif 19, mitochondrial</fullName>
    </submittedName>
</protein>
<dbReference type="Proteomes" id="UP000053097">
    <property type="component" value="Unassembled WGS sequence"/>
</dbReference>
<dbReference type="PANTHER" id="PTHR12318:SF0">
    <property type="entry name" value="ACYL-COENZYME A DIPHOSPHATASE NUDT19"/>
    <property type="match status" value="1"/>
</dbReference>
<evidence type="ECO:0000313" key="11">
    <source>
        <dbReference type="Proteomes" id="UP000053097"/>
    </source>
</evidence>
<evidence type="ECO:0000256" key="6">
    <source>
        <dbReference type="ARBA" id="ARBA00022842"/>
    </source>
</evidence>
<keyword evidence="7" id="KW-0464">Manganese</keyword>
<dbReference type="InterPro" id="IPR039121">
    <property type="entry name" value="NUDT19"/>
</dbReference>
<dbReference type="InterPro" id="IPR015797">
    <property type="entry name" value="NUDIX_hydrolase-like_dom_sf"/>
</dbReference>
<dbReference type="GO" id="GO:0046872">
    <property type="term" value="F:metal ion binding"/>
    <property type="evidence" value="ECO:0007669"/>
    <property type="project" value="UniProtKB-KW"/>
</dbReference>
<keyword evidence="11" id="KW-1185">Reference proteome</keyword>
<keyword evidence="5" id="KW-0378">Hydrolase</keyword>
<name>A0A026WP48_OOCBI</name>
<evidence type="ECO:0000313" key="9">
    <source>
        <dbReference type="EMBL" id="EZA57441.1"/>
    </source>
</evidence>
<dbReference type="EMBL" id="KK107148">
    <property type="protein sequence ID" value="EZA57441.1"/>
    <property type="molecule type" value="Genomic_DNA"/>
</dbReference>
<dbReference type="OMA" id="CYPDIWS"/>
<keyword evidence="4" id="KW-0479">Metal-binding</keyword>
<dbReference type="PROSITE" id="PS51462">
    <property type="entry name" value="NUDIX"/>
    <property type="match status" value="1"/>
</dbReference>
<evidence type="ECO:0000256" key="5">
    <source>
        <dbReference type="ARBA" id="ARBA00022801"/>
    </source>
</evidence>
<dbReference type="OrthoDB" id="1695362at2759"/>
<dbReference type="GO" id="GO:0016818">
    <property type="term" value="F:hydrolase activity, acting on acid anhydrides, in phosphorus-containing anhydrides"/>
    <property type="evidence" value="ECO:0007669"/>
    <property type="project" value="InterPro"/>
</dbReference>
<evidence type="ECO:0000256" key="3">
    <source>
        <dbReference type="ARBA" id="ARBA00005582"/>
    </source>
</evidence>
<accession>A0A026WP48</accession>
<dbReference type="AlphaFoldDB" id="A0A026WP48"/>
<evidence type="ECO:0000313" key="12">
    <source>
        <dbReference type="Proteomes" id="UP000279307"/>
    </source>
</evidence>
<dbReference type="GO" id="GO:0005739">
    <property type="term" value="C:mitochondrion"/>
    <property type="evidence" value="ECO:0007669"/>
    <property type="project" value="TreeGrafter"/>
</dbReference>
<evidence type="ECO:0000256" key="4">
    <source>
        <dbReference type="ARBA" id="ARBA00022723"/>
    </source>
</evidence>